<feature type="region of interest" description="Disordered" evidence="6">
    <location>
        <begin position="1266"/>
        <end position="1287"/>
    </location>
</feature>
<dbReference type="InterPro" id="IPR001214">
    <property type="entry name" value="SET_dom"/>
</dbReference>
<evidence type="ECO:0000256" key="6">
    <source>
        <dbReference type="SAM" id="MobiDB-lite"/>
    </source>
</evidence>
<evidence type="ECO:0000313" key="8">
    <source>
        <dbReference type="EMBL" id="KAG5637578.1"/>
    </source>
</evidence>
<dbReference type="SUPFAM" id="SSF57903">
    <property type="entry name" value="FYVE/PHD zinc finger"/>
    <property type="match status" value="1"/>
</dbReference>
<dbReference type="Gene3D" id="2.170.270.10">
    <property type="entry name" value="SET domain"/>
    <property type="match status" value="1"/>
</dbReference>
<comment type="caution">
    <text evidence="8">The sequence shown here is derived from an EMBL/GenBank/DDBJ whole genome shotgun (WGS) entry which is preliminary data.</text>
</comment>
<protein>
    <recommendedName>
        <fullName evidence="7">PHD-type domain-containing protein</fullName>
    </recommendedName>
</protein>
<feature type="region of interest" description="Disordered" evidence="6">
    <location>
        <begin position="447"/>
        <end position="467"/>
    </location>
</feature>
<dbReference type="SMART" id="SM00317">
    <property type="entry name" value="SET"/>
    <property type="match status" value="1"/>
</dbReference>
<feature type="compositionally biased region" description="Basic and acidic residues" evidence="6">
    <location>
        <begin position="1773"/>
        <end position="1792"/>
    </location>
</feature>
<feature type="compositionally biased region" description="Low complexity" evidence="6">
    <location>
        <begin position="1145"/>
        <end position="1158"/>
    </location>
</feature>
<evidence type="ECO:0000256" key="3">
    <source>
        <dbReference type="ARBA" id="ARBA00022833"/>
    </source>
</evidence>
<feature type="compositionally biased region" description="Low complexity" evidence="6">
    <location>
        <begin position="930"/>
        <end position="942"/>
    </location>
</feature>
<feature type="region of interest" description="Disordered" evidence="6">
    <location>
        <begin position="59"/>
        <end position="156"/>
    </location>
</feature>
<evidence type="ECO:0000256" key="1">
    <source>
        <dbReference type="ARBA" id="ARBA00022723"/>
    </source>
</evidence>
<organism evidence="8 9">
    <name type="scientific">Sphagnurus paluster</name>
    <dbReference type="NCBI Taxonomy" id="117069"/>
    <lineage>
        <taxon>Eukaryota</taxon>
        <taxon>Fungi</taxon>
        <taxon>Dikarya</taxon>
        <taxon>Basidiomycota</taxon>
        <taxon>Agaricomycotina</taxon>
        <taxon>Agaricomycetes</taxon>
        <taxon>Agaricomycetidae</taxon>
        <taxon>Agaricales</taxon>
        <taxon>Tricholomatineae</taxon>
        <taxon>Lyophyllaceae</taxon>
        <taxon>Sphagnurus</taxon>
    </lineage>
</organism>
<feature type="compositionally biased region" description="Pro residues" evidence="6">
    <location>
        <begin position="1465"/>
        <end position="1475"/>
    </location>
</feature>
<feature type="region of interest" description="Disordered" evidence="6">
    <location>
        <begin position="1339"/>
        <end position="1398"/>
    </location>
</feature>
<feature type="compositionally biased region" description="Pro residues" evidence="6">
    <location>
        <begin position="976"/>
        <end position="985"/>
    </location>
</feature>
<dbReference type="GO" id="GO:0006325">
    <property type="term" value="P:chromatin organization"/>
    <property type="evidence" value="ECO:0007669"/>
    <property type="project" value="UniProtKB-KW"/>
</dbReference>
<dbReference type="PROSITE" id="PS50016">
    <property type="entry name" value="ZF_PHD_2"/>
    <property type="match status" value="1"/>
</dbReference>
<accession>A0A9P7FWH3</accession>
<feature type="region of interest" description="Disordered" evidence="6">
    <location>
        <begin position="1457"/>
        <end position="1481"/>
    </location>
</feature>
<dbReference type="GO" id="GO:0070210">
    <property type="term" value="C:Rpd3L-Expanded complex"/>
    <property type="evidence" value="ECO:0007669"/>
    <property type="project" value="TreeGrafter"/>
</dbReference>
<evidence type="ECO:0000313" key="9">
    <source>
        <dbReference type="Proteomes" id="UP000717328"/>
    </source>
</evidence>
<dbReference type="Pfam" id="PF20826">
    <property type="entry name" value="PHD_5"/>
    <property type="match status" value="1"/>
</dbReference>
<dbReference type="OrthoDB" id="79252at2759"/>
<gene>
    <name evidence="8" type="ORF">H0H81_004098</name>
</gene>
<feature type="compositionally biased region" description="Basic and acidic residues" evidence="6">
    <location>
        <begin position="1266"/>
        <end position="1275"/>
    </location>
</feature>
<feature type="compositionally biased region" description="Pro residues" evidence="6">
    <location>
        <begin position="891"/>
        <end position="901"/>
    </location>
</feature>
<keyword evidence="2 5" id="KW-0863">Zinc-finger</keyword>
<feature type="compositionally biased region" description="Pro residues" evidence="6">
    <location>
        <begin position="1159"/>
        <end position="1171"/>
    </location>
</feature>
<dbReference type="PANTHER" id="PTHR46462:SF3">
    <property type="entry name" value="UPSET, ISOFORM A"/>
    <property type="match status" value="1"/>
</dbReference>
<dbReference type="InterPro" id="IPR046341">
    <property type="entry name" value="SET_dom_sf"/>
</dbReference>
<feature type="region of interest" description="Disordered" evidence="6">
    <location>
        <begin position="1517"/>
        <end position="1637"/>
    </location>
</feature>
<dbReference type="InterPro" id="IPR011011">
    <property type="entry name" value="Znf_FYVE_PHD"/>
</dbReference>
<feature type="compositionally biased region" description="Pro residues" evidence="6">
    <location>
        <begin position="613"/>
        <end position="623"/>
    </location>
</feature>
<dbReference type="GO" id="GO:0006355">
    <property type="term" value="P:regulation of DNA-templated transcription"/>
    <property type="evidence" value="ECO:0007669"/>
    <property type="project" value="TreeGrafter"/>
</dbReference>
<keyword evidence="1" id="KW-0479">Metal-binding</keyword>
<dbReference type="InterPro" id="IPR019787">
    <property type="entry name" value="Znf_PHD-finger"/>
</dbReference>
<feature type="compositionally biased region" description="Pro residues" evidence="6">
    <location>
        <begin position="1549"/>
        <end position="1558"/>
    </location>
</feature>
<feature type="compositionally biased region" description="Low complexity" evidence="6">
    <location>
        <begin position="1688"/>
        <end position="1708"/>
    </location>
</feature>
<reference evidence="8" key="2">
    <citation type="submission" date="2021-10" db="EMBL/GenBank/DDBJ databases">
        <title>Phylogenomics reveals ancestral predisposition of the termite-cultivated fungus Termitomyces towards a domesticated lifestyle.</title>
        <authorList>
            <person name="Auxier B."/>
            <person name="Grum-Grzhimaylo A."/>
            <person name="Cardenas M.E."/>
            <person name="Lodge J.D."/>
            <person name="Laessoe T."/>
            <person name="Pedersen O."/>
            <person name="Smith M.E."/>
            <person name="Kuyper T.W."/>
            <person name="Franco-Molano E.A."/>
            <person name="Baroni T.J."/>
            <person name="Aanen D.K."/>
        </authorList>
    </citation>
    <scope>NUCLEOTIDE SEQUENCE</scope>
    <source>
        <strain evidence="8">D49</strain>
    </source>
</reference>
<evidence type="ECO:0000256" key="4">
    <source>
        <dbReference type="ARBA" id="ARBA00022853"/>
    </source>
</evidence>
<sequence>MSTDAQDAALGLLSLLTPHYTGPTTSRLGSNSNTTAGMGSSIAATTSRVGMAGVGTMTTSGAVGGSTIAPPLVPLKRKQPPSGSSAPHTNGSAGGSVKRRTTSASISKPNFQPQPPSRALAGVERKERGGSVEESRDRGAEEAGGGEQDTASDDPIRCICGSATDDGFSIACDDCSRWCHAACFGIVQGEVPEEWRCWVCAPELHTSRRLVRIVDEDLASGRRMSPGTERKTSQSSSGSHRRTSTHDAKANSASTSTKKRRRPSFLVPNNPVAVASSSSQVPHVQVCDDDPDILVDIDSPWSHAYVPITTDIVPSSSTRTALQRHAQNWRGITALSTTASSSLSIHPVPSSASPLPPTYLARTTQPLRSAALIAPFPSTITPSSTYLGDPLNAYAHLGLPKPFVHLMGPPLDVALDARGAGGEARFVRSGCRPNAVLRPVLCPPRRKRGEAQVNEKGKGRAVEEEREEDPTTLSFAVFALRDLKAHEEVVLGWEWDDGHAVHQLPALLQTPGIFPPKHKAHLRAQMANLLHLLSATFPACACGSAARGCALRQMERFIDGDGEGPSSHPLPPPRPQEPPVPAPVPVPPPRDISEIWRKGGSSRSSAATITVPAPAPPPAPSPAPERVDLGPLVGPEARRGFRTRERVYGAGGLGGVVMCDGEDEDVRLRGITGGSGRTGRGRVDEDVAEEDRDGDDVDMRDEGRDDEVDTEATEDELEFYVAEKGLQPRPQPRHHSPPYPPIHPHPHIHPSRTISTELRPPDPIPDTPTEEYESDVPVAQEEQEQRMPPKMRKRWIHREAEALKAAVGEDGGADVEMHDSTTSATPGSRGEEGNGGAEGKGGVEGKGGEEGEVQANMGNEAIEMEAEANLSDSRQVPPASPNYSINISPQSPTPPQSPLPPTSSGSPSSHPSPLIDQQDQGQEAPEHEPAPVSSGPSLPPSSTLHVVPIITSPRLPPANVLTTPQPEPLPSSRAPSPQPPPPPATSPYAASPSASFARLSLVSPIVSQLGMRGPLQEQRGNVDVDIERVERERKVRERLKDREEGKDEVAEPIPEVVQTGKDMEILPMAEDLEVETEAELIEAEQEMVSGVDQEEHGDVEMAPSSPLTEAPSPLAPGSATEAEFEHVAPSVALQRPSPSPPPGSRPSSPAVPVADSEPPCVPTPSPTTPEPEPSHLQTDSEATLVEPLPSCSPTAPPVARSPTPPPVPATTTPVSLVHAPFPQPLRSPTPPPSVYEPTVIPAVSESAPPPPPAKVKMSLRDYMLRKQKRKEEEAKAGGGPAEAGVGSGSAVASSVEASPVVATVALAPEEPVLGDREAERDREKAETLVNGVHAKSMSSFVASPPSVPPDMTEKVLSPNGVPVGRKDDFARRGLVKDEDVEMTEPPVMFKTAPQEASLPRFEKLPEPALSPTPSSSVTTPAQAILPSLRGSYPRIESIPRRPVIIRPPFRDRLPNAVGPASIASLPPPPARPPPQSGLLPSHLLPRLIAQPMTLQAKTELIDHPIPTRVPTRPRITRLIGPSTESRFAARDAMSEPNPSPRSLFERIGPPRPPSPLRPPRIIKSMPLPASLPQTPQQAHPPPPLPAPQRHRQVSQEEGEISLGEESTPSPQPDRRIVPVMNGNASVSATRASNADADADARSNIYLQLTTESPQFDVSPPRGPRAMGPLYHARPRRLSTPSYRSPSQAGVVPGPAASAPSPVAPTSATQQRAPPTGPRSLRLGNVPPRRGPPIATAMNRSRGGGMRDRDGEGSSTEETFEPRRRRWGSMRGVSMDKMDERDRDRDRGRRWGR</sequence>
<feature type="compositionally biased region" description="Polar residues" evidence="6">
    <location>
        <begin position="102"/>
        <end position="111"/>
    </location>
</feature>
<feature type="compositionally biased region" description="Low complexity" evidence="6">
    <location>
        <begin position="902"/>
        <end position="914"/>
    </location>
</feature>
<evidence type="ECO:0000256" key="2">
    <source>
        <dbReference type="ARBA" id="ARBA00022771"/>
    </source>
</evidence>
<dbReference type="GO" id="GO:0008270">
    <property type="term" value="F:zinc ion binding"/>
    <property type="evidence" value="ECO:0007669"/>
    <property type="project" value="UniProtKB-KW"/>
</dbReference>
<dbReference type="SUPFAM" id="SSF82199">
    <property type="entry name" value="SET domain"/>
    <property type="match status" value="1"/>
</dbReference>
<feature type="compositionally biased region" description="Basic and acidic residues" evidence="6">
    <location>
        <begin position="1364"/>
        <end position="1377"/>
    </location>
</feature>
<feature type="domain" description="PHD-type" evidence="7">
    <location>
        <begin position="155"/>
        <end position="203"/>
    </location>
</feature>
<feature type="compositionally biased region" description="Acidic residues" evidence="6">
    <location>
        <begin position="686"/>
        <end position="718"/>
    </location>
</feature>
<dbReference type="InterPro" id="IPR001965">
    <property type="entry name" value="Znf_PHD"/>
</dbReference>
<dbReference type="InterPro" id="IPR013083">
    <property type="entry name" value="Znf_RING/FYVE/PHD"/>
</dbReference>
<feature type="compositionally biased region" description="Pro residues" evidence="6">
    <location>
        <begin position="568"/>
        <end position="590"/>
    </location>
</feature>
<dbReference type="SMART" id="SM00249">
    <property type="entry name" value="PHD"/>
    <property type="match status" value="1"/>
</dbReference>
<keyword evidence="3" id="KW-0862">Zinc</keyword>
<feature type="region of interest" description="Disordered" evidence="6">
    <location>
        <begin position="558"/>
        <end position="631"/>
    </location>
</feature>
<dbReference type="GO" id="GO:0034967">
    <property type="term" value="C:Set3 complex"/>
    <property type="evidence" value="ECO:0007669"/>
    <property type="project" value="TreeGrafter"/>
</dbReference>
<feature type="region of interest" description="Disordered" evidence="6">
    <location>
        <begin position="221"/>
        <end position="270"/>
    </location>
</feature>
<feature type="region of interest" description="Disordered" evidence="6">
    <location>
        <begin position="1079"/>
        <end position="1233"/>
    </location>
</feature>
<dbReference type="PANTHER" id="PTHR46462">
    <property type="entry name" value="UPSET, ISOFORM A"/>
    <property type="match status" value="1"/>
</dbReference>
<dbReference type="Proteomes" id="UP000717328">
    <property type="component" value="Unassembled WGS sequence"/>
</dbReference>
<name>A0A9P7FWH3_9AGAR</name>
<keyword evidence="4" id="KW-0156">Chromatin regulator</keyword>
<feature type="compositionally biased region" description="Basic and acidic residues" evidence="6">
    <location>
        <begin position="123"/>
        <end position="141"/>
    </location>
</feature>
<evidence type="ECO:0000259" key="7">
    <source>
        <dbReference type="PROSITE" id="PS50016"/>
    </source>
</evidence>
<feature type="region of interest" description="Disordered" evidence="6">
    <location>
        <begin position="667"/>
        <end position="991"/>
    </location>
</feature>
<proteinExistence type="predicted"/>
<reference evidence="8" key="1">
    <citation type="submission" date="2021-02" db="EMBL/GenBank/DDBJ databases">
        <authorList>
            <person name="Nieuwenhuis M."/>
            <person name="Van De Peppel L.J.J."/>
        </authorList>
    </citation>
    <scope>NUCLEOTIDE SEQUENCE</scope>
    <source>
        <strain evidence="8">D49</strain>
    </source>
</reference>
<dbReference type="Gene3D" id="3.30.40.10">
    <property type="entry name" value="Zinc/RING finger domain, C3HC4 (zinc finger)"/>
    <property type="match status" value="1"/>
</dbReference>
<feature type="region of interest" description="Disordered" evidence="6">
    <location>
        <begin position="1312"/>
        <end position="1331"/>
    </location>
</feature>
<feature type="compositionally biased region" description="Polar residues" evidence="6">
    <location>
        <begin position="1678"/>
        <end position="1687"/>
    </location>
</feature>
<evidence type="ECO:0000256" key="5">
    <source>
        <dbReference type="PROSITE-ProRule" id="PRU00146"/>
    </source>
</evidence>
<feature type="compositionally biased region" description="Basic and acidic residues" evidence="6">
    <location>
        <begin position="449"/>
        <end position="463"/>
    </location>
</feature>
<keyword evidence="9" id="KW-1185">Reference proteome</keyword>
<feature type="compositionally biased region" description="Basic and acidic residues" evidence="6">
    <location>
        <begin position="1313"/>
        <end position="1326"/>
    </location>
</feature>
<feature type="compositionally biased region" description="Gly residues" evidence="6">
    <location>
        <begin position="1276"/>
        <end position="1287"/>
    </location>
</feature>
<feature type="compositionally biased region" description="Pro residues" evidence="6">
    <location>
        <begin position="1221"/>
        <end position="1233"/>
    </location>
</feature>
<dbReference type="EMBL" id="JABCKI010005819">
    <property type="protein sequence ID" value="KAG5637578.1"/>
    <property type="molecule type" value="Genomic_DNA"/>
</dbReference>
<feature type="region of interest" description="Disordered" evidence="6">
    <location>
        <begin position="1650"/>
        <end position="1792"/>
    </location>
</feature>
<feature type="compositionally biased region" description="Polar residues" evidence="6">
    <location>
        <begin position="81"/>
        <end position="91"/>
    </location>
</feature>